<evidence type="ECO:0008006" key="2">
    <source>
        <dbReference type="Google" id="ProtNLM"/>
    </source>
</evidence>
<sequence>MKIDIGLLKEFEKTIDTINPENGKIPIKILGFGEMSLVFEIIDDPAHLAYKRIPIFDTEEQVKKHIRAYNEYCRILDKELNLNLPEHKAIWFRDDKEQIQFYSVQARIDPESVGNNVIHHINDDAIETLILLVVREMKKVWSLNKNNHNLKVGLDGQISNWSVLNYDPKTPTIDDNTKLFYFDTSTPMYRINGNDAMDAELFLKSAPSFMRFLIKSMFLQEVLDRYYDWRLVIIDLIANFFKEQKPEIIPILIQRINKFFREEAKEFEITPLTVMEVQKYYKNDKAIWSIFQTARRIDRFIKTKLFRKKYDFYLPGKIKR</sequence>
<dbReference type="InterPro" id="IPR045780">
    <property type="entry name" value="DUF6206"/>
</dbReference>
<comment type="caution">
    <text evidence="1">The sequence shown here is derived from an EMBL/GenBank/DDBJ whole genome shotgun (WGS) entry which is preliminary data.</text>
</comment>
<dbReference type="Pfam" id="PF19709">
    <property type="entry name" value="DUF6206"/>
    <property type="match status" value="1"/>
</dbReference>
<protein>
    <recommendedName>
        <fullName evidence="2">Aminoglycoside phosphotransferase domain-containing protein</fullName>
    </recommendedName>
</protein>
<dbReference type="AlphaFoldDB" id="A0A0F9R5V8"/>
<evidence type="ECO:0000313" key="1">
    <source>
        <dbReference type="EMBL" id="KKN51955.1"/>
    </source>
</evidence>
<gene>
    <name evidence="1" type="ORF">LCGC14_0617360</name>
</gene>
<name>A0A0F9R5V8_9ZZZZ</name>
<accession>A0A0F9R5V8</accession>
<organism evidence="1">
    <name type="scientific">marine sediment metagenome</name>
    <dbReference type="NCBI Taxonomy" id="412755"/>
    <lineage>
        <taxon>unclassified sequences</taxon>
        <taxon>metagenomes</taxon>
        <taxon>ecological metagenomes</taxon>
    </lineage>
</organism>
<reference evidence="1" key="1">
    <citation type="journal article" date="2015" name="Nature">
        <title>Complex archaea that bridge the gap between prokaryotes and eukaryotes.</title>
        <authorList>
            <person name="Spang A."/>
            <person name="Saw J.H."/>
            <person name="Jorgensen S.L."/>
            <person name="Zaremba-Niedzwiedzka K."/>
            <person name="Martijn J."/>
            <person name="Lind A.E."/>
            <person name="van Eijk R."/>
            <person name="Schleper C."/>
            <person name="Guy L."/>
            <person name="Ettema T.J."/>
        </authorList>
    </citation>
    <scope>NUCLEOTIDE SEQUENCE</scope>
</reference>
<dbReference type="EMBL" id="LAZR01001041">
    <property type="protein sequence ID" value="KKN51955.1"/>
    <property type="molecule type" value="Genomic_DNA"/>
</dbReference>
<proteinExistence type="predicted"/>